<dbReference type="RefSeq" id="WP_021740252.1">
    <property type="nucleotide sequence ID" value="NZ_CABKSU010000104.1"/>
</dbReference>
<dbReference type="GO" id="GO:0005524">
    <property type="term" value="F:ATP binding"/>
    <property type="evidence" value="ECO:0007669"/>
    <property type="project" value="InterPro"/>
</dbReference>
<dbReference type="InterPro" id="IPR003724">
    <property type="entry name" value="CblAdoTrfase_CobA"/>
</dbReference>
<dbReference type="PIRSF" id="PIRSF015617">
    <property type="entry name" value="Adensltrnsf_CobA"/>
    <property type="match status" value="1"/>
</dbReference>
<organism evidence="1 3">
    <name type="scientific">Eubacterium ramulus</name>
    <dbReference type="NCBI Taxonomy" id="39490"/>
    <lineage>
        <taxon>Bacteria</taxon>
        <taxon>Bacillati</taxon>
        <taxon>Bacillota</taxon>
        <taxon>Clostridia</taxon>
        <taxon>Eubacteriales</taxon>
        <taxon>Eubacteriaceae</taxon>
        <taxon>Eubacterium</taxon>
    </lineage>
</organism>
<sequence length="163" mass="18497">MSTGKIQVYYGAGRGKTSAALGYAIHEASKGESVIVIQFLKRKDEDEISFLGRLEPEIRLFRFQKSEKYYNELPDEGQLEEQMNMKNGINYARKVLQTGECNILILDEVLGLLNEQIVSEEEIVQLMELKSDDMDLIMTGQIISDGIITHADEVYEICIKKEG</sequence>
<reference evidence="1 3" key="1">
    <citation type="submission" date="2015-09" db="EMBL/GenBank/DDBJ databases">
        <authorList>
            <consortium name="Pathogen Informatics"/>
        </authorList>
    </citation>
    <scope>NUCLEOTIDE SEQUENCE [LARGE SCALE GENOMIC DNA]</scope>
    <source>
        <strain evidence="1 3">2789STDY5608891</strain>
    </source>
</reference>
<dbReference type="GO" id="GO:0008817">
    <property type="term" value="F:corrinoid adenosyltransferase activity"/>
    <property type="evidence" value="ECO:0007669"/>
    <property type="project" value="InterPro"/>
</dbReference>
<dbReference type="STRING" id="39490.ERS852448_01605"/>
<name>A0A173TNQ5_EUBRA</name>
<dbReference type="Pfam" id="PF02572">
    <property type="entry name" value="CobA_CobO_BtuR"/>
    <property type="match status" value="1"/>
</dbReference>
<evidence type="ECO:0000313" key="3">
    <source>
        <dbReference type="Proteomes" id="UP000095492"/>
    </source>
</evidence>
<reference evidence="2 4" key="2">
    <citation type="journal article" date="2019" name="Nat. Med.">
        <title>A library of human gut bacterial isolates paired with longitudinal multiomics data enables mechanistic microbiome research.</title>
        <authorList>
            <person name="Poyet M."/>
            <person name="Groussin M."/>
            <person name="Gibbons S.M."/>
            <person name="Avila-Pacheco J."/>
            <person name="Jiang X."/>
            <person name="Kearney S.M."/>
            <person name="Perrotta A.R."/>
            <person name="Berdy B."/>
            <person name="Zhao S."/>
            <person name="Lieberman T.D."/>
            <person name="Swanson P.K."/>
            <person name="Smith M."/>
            <person name="Roesemann S."/>
            <person name="Alexander J.E."/>
            <person name="Rich S.A."/>
            <person name="Livny J."/>
            <person name="Vlamakis H."/>
            <person name="Clish C."/>
            <person name="Bullock K."/>
            <person name="Deik A."/>
            <person name="Scott J."/>
            <person name="Pierce K.A."/>
            <person name="Xavier R.J."/>
            <person name="Alm E.J."/>
        </authorList>
    </citation>
    <scope>NUCLEOTIDE SEQUENCE [LARGE SCALE GENOMIC DNA]</scope>
    <source>
        <strain evidence="2 4">BIOML-A3</strain>
    </source>
</reference>
<dbReference type="EMBL" id="CYYA01000009">
    <property type="protein sequence ID" value="CUN04194.1"/>
    <property type="molecule type" value="Genomic_DNA"/>
</dbReference>
<protein>
    <submittedName>
        <fullName evidence="1">Cob(I)alamin adenolsyltransferase/cobinamide ATP-dependent adenolsyltransferase</fullName>
    </submittedName>
    <submittedName>
        <fullName evidence="2">Cob(I)yrinic acid a c-diamide adenosyltransferase</fullName>
    </submittedName>
</protein>
<dbReference type="Proteomes" id="UP000431304">
    <property type="component" value="Unassembled WGS sequence"/>
</dbReference>
<dbReference type="GO" id="GO:0009236">
    <property type="term" value="P:cobalamin biosynthetic process"/>
    <property type="evidence" value="ECO:0007669"/>
    <property type="project" value="InterPro"/>
</dbReference>
<dbReference type="OrthoDB" id="9810309at2"/>
<dbReference type="GeneID" id="42787598"/>
<dbReference type="Gene3D" id="3.40.50.300">
    <property type="entry name" value="P-loop containing nucleotide triphosphate hydrolases"/>
    <property type="match status" value="1"/>
</dbReference>
<dbReference type="PANTHER" id="PTHR46638">
    <property type="entry name" value="CORRINOID ADENOSYLTRANSFERASE"/>
    <property type="match status" value="1"/>
</dbReference>
<evidence type="ECO:0000313" key="1">
    <source>
        <dbReference type="EMBL" id="CUN04194.1"/>
    </source>
</evidence>
<keyword evidence="1" id="KW-0808">Transferase</keyword>
<gene>
    <name evidence="1" type="ORF">ERS852448_01605</name>
    <name evidence="2" type="ORF">GKE72_06785</name>
</gene>
<evidence type="ECO:0000313" key="4">
    <source>
        <dbReference type="Proteomes" id="UP000431304"/>
    </source>
</evidence>
<evidence type="ECO:0000313" key="2">
    <source>
        <dbReference type="EMBL" id="MSD15783.1"/>
    </source>
</evidence>
<dbReference type="InterPro" id="IPR027417">
    <property type="entry name" value="P-loop_NTPase"/>
</dbReference>
<proteinExistence type="predicted"/>
<accession>A0A173TNQ5</accession>
<dbReference type="AlphaFoldDB" id="A0A173TNQ5"/>
<dbReference type="PANTHER" id="PTHR46638:SF1">
    <property type="entry name" value="CORRINOID ADENOSYLTRANSFERASE"/>
    <property type="match status" value="1"/>
</dbReference>
<dbReference type="Proteomes" id="UP000095492">
    <property type="component" value="Unassembled WGS sequence"/>
</dbReference>
<dbReference type="EMBL" id="WKRA01000008">
    <property type="protein sequence ID" value="MSD15783.1"/>
    <property type="molecule type" value="Genomic_DNA"/>
</dbReference>
<dbReference type="SUPFAM" id="SSF52540">
    <property type="entry name" value="P-loop containing nucleoside triphosphate hydrolases"/>
    <property type="match status" value="1"/>
</dbReference>